<keyword evidence="2" id="KW-0472">Membrane</keyword>
<name>A0A9W9NZ41_9EURO</name>
<organism evidence="3 4">
    <name type="scientific">Penicillium chermesinum</name>
    <dbReference type="NCBI Taxonomy" id="63820"/>
    <lineage>
        <taxon>Eukaryota</taxon>
        <taxon>Fungi</taxon>
        <taxon>Dikarya</taxon>
        <taxon>Ascomycota</taxon>
        <taxon>Pezizomycotina</taxon>
        <taxon>Eurotiomycetes</taxon>
        <taxon>Eurotiomycetidae</taxon>
        <taxon>Eurotiales</taxon>
        <taxon>Aspergillaceae</taxon>
        <taxon>Penicillium</taxon>
    </lineage>
</organism>
<evidence type="ECO:0000313" key="4">
    <source>
        <dbReference type="Proteomes" id="UP001150941"/>
    </source>
</evidence>
<dbReference type="EMBL" id="JAPQKS010000004">
    <property type="protein sequence ID" value="KAJ5232441.1"/>
    <property type="molecule type" value="Genomic_DNA"/>
</dbReference>
<feature type="region of interest" description="Disordered" evidence="1">
    <location>
        <begin position="83"/>
        <end position="119"/>
    </location>
</feature>
<feature type="transmembrane region" description="Helical" evidence="2">
    <location>
        <begin position="233"/>
        <end position="259"/>
    </location>
</feature>
<dbReference type="Proteomes" id="UP001150941">
    <property type="component" value="Unassembled WGS sequence"/>
</dbReference>
<dbReference type="GeneID" id="83201997"/>
<dbReference type="OrthoDB" id="5420214at2759"/>
<sequence>MPEMSYSPAYHQAKDSTAASAPRNSRPMEYPEPAHQRPRPSSEWRTSESPRTSGPGGYRTYSPQATFPEGNPTVTQVVLANGSSYKEQPSRSSWADQPSLMSLENSGTPRVRKRGVSRDRETDHCPNALLLLFRLSVPVPVFSLIATIYTFLALLFAILTTPLRLCSINTYLSSISFSAQICDLLAPALHTHERLVLMGPPSSRSSSTQWIRSDLDAETTAGSSQYYRVGMSIIVLILAPLLSIAILLFAWTAAFFWVFSKVMGNPDGTERSDDGRAAVLGVCKWWQAWLAKARRPS</sequence>
<dbReference type="AlphaFoldDB" id="A0A9W9NZ41"/>
<keyword evidence="4" id="KW-1185">Reference proteome</keyword>
<accession>A0A9W9NZ41</accession>
<reference evidence="3" key="2">
    <citation type="journal article" date="2023" name="IMA Fungus">
        <title>Comparative genomic study of the Penicillium genus elucidates a diverse pangenome and 15 lateral gene transfer events.</title>
        <authorList>
            <person name="Petersen C."/>
            <person name="Sorensen T."/>
            <person name="Nielsen M.R."/>
            <person name="Sondergaard T.E."/>
            <person name="Sorensen J.L."/>
            <person name="Fitzpatrick D.A."/>
            <person name="Frisvad J.C."/>
            <person name="Nielsen K.L."/>
        </authorList>
    </citation>
    <scope>NUCLEOTIDE SEQUENCE</scope>
    <source>
        <strain evidence="3">IBT 19713</strain>
    </source>
</reference>
<gene>
    <name evidence="3" type="ORF">N7468_005397</name>
</gene>
<feature type="compositionally biased region" description="Polar residues" evidence="1">
    <location>
        <begin position="83"/>
        <end position="108"/>
    </location>
</feature>
<reference evidence="3" key="1">
    <citation type="submission" date="2022-11" db="EMBL/GenBank/DDBJ databases">
        <authorList>
            <person name="Petersen C."/>
        </authorList>
    </citation>
    <scope>NUCLEOTIDE SEQUENCE</scope>
    <source>
        <strain evidence="3">IBT 19713</strain>
    </source>
</reference>
<keyword evidence="2" id="KW-0812">Transmembrane</keyword>
<evidence type="ECO:0000256" key="1">
    <source>
        <dbReference type="SAM" id="MobiDB-lite"/>
    </source>
</evidence>
<evidence type="ECO:0000256" key="2">
    <source>
        <dbReference type="SAM" id="Phobius"/>
    </source>
</evidence>
<protein>
    <submittedName>
        <fullName evidence="3">Uncharacterized protein</fullName>
    </submittedName>
</protein>
<keyword evidence="2" id="KW-1133">Transmembrane helix</keyword>
<comment type="caution">
    <text evidence="3">The sequence shown here is derived from an EMBL/GenBank/DDBJ whole genome shotgun (WGS) entry which is preliminary data.</text>
</comment>
<evidence type="ECO:0000313" key="3">
    <source>
        <dbReference type="EMBL" id="KAJ5232441.1"/>
    </source>
</evidence>
<feature type="transmembrane region" description="Helical" evidence="2">
    <location>
        <begin position="139"/>
        <end position="159"/>
    </location>
</feature>
<feature type="compositionally biased region" description="Basic and acidic residues" evidence="1">
    <location>
        <begin position="32"/>
        <end position="48"/>
    </location>
</feature>
<proteinExistence type="predicted"/>
<feature type="region of interest" description="Disordered" evidence="1">
    <location>
        <begin position="1"/>
        <end position="71"/>
    </location>
</feature>
<dbReference type="RefSeq" id="XP_058330434.1">
    <property type="nucleotide sequence ID" value="XM_058474694.1"/>
</dbReference>